<comment type="caution">
    <text evidence="2">The sequence shown here is derived from an EMBL/GenBank/DDBJ whole genome shotgun (WGS) entry which is preliminary data.</text>
</comment>
<dbReference type="OrthoDB" id="5293418at2"/>
<dbReference type="EMBL" id="MWIO01000030">
    <property type="protein sequence ID" value="THD06926.1"/>
    <property type="molecule type" value="Genomic_DNA"/>
</dbReference>
<gene>
    <name evidence="2" type="ORF">B1991_11395</name>
</gene>
<dbReference type="AlphaFoldDB" id="A0A4S3KEK3"/>
<feature type="chain" id="PRO_5020570198" description="Protein BatD" evidence="1">
    <location>
        <begin position="23"/>
        <end position="569"/>
    </location>
</feature>
<evidence type="ECO:0000313" key="2">
    <source>
        <dbReference type="EMBL" id="THD06926.1"/>
    </source>
</evidence>
<dbReference type="PANTHER" id="PTHR40940">
    <property type="entry name" value="PROTEIN BATD-RELATED"/>
    <property type="match status" value="1"/>
</dbReference>
<name>A0A4S3KEK3_9GAMM</name>
<reference evidence="2 3" key="1">
    <citation type="submission" date="2017-02" db="EMBL/GenBank/DDBJ databases">
        <title>Whole genome sequencing of Rhodanobacter lindaniclasticus DSM 17932.</title>
        <authorList>
            <person name="Kumar S."/>
            <person name="Patil P."/>
            <person name="Patil P.B."/>
        </authorList>
    </citation>
    <scope>NUCLEOTIDE SEQUENCE [LARGE SCALE GENOMIC DNA]</scope>
    <source>
        <strain evidence="2 3">DSM 17932</strain>
    </source>
</reference>
<feature type="signal peptide" evidence="1">
    <location>
        <begin position="1"/>
        <end position="22"/>
    </location>
</feature>
<proteinExistence type="predicted"/>
<evidence type="ECO:0008006" key="4">
    <source>
        <dbReference type="Google" id="ProtNLM"/>
    </source>
</evidence>
<keyword evidence="1" id="KW-0732">Signal</keyword>
<protein>
    <recommendedName>
        <fullName evidence="4">Protein BatD</fullName>
    </recommendedName>
</protein>
<dbReference type="RefSeq" id="WP_136258802.1">
    <property type="nucleotide sequence ID" value="NZ_MWIO01000030.1"/>
</dbReference>
<keyword evidence="3" id="KW-1185">Reference proteome</keyword>
<dbReference type="InterPro" id="IPR025738">
    <property type="entry name" value="BatD"/>
</dbReference>
<dbReference type="Pfam" id="PF13584">
    <property type="entry name" value="BatD"/>
    <property type="match status" value="2"/>
</dbReference>
<evidence type="ECO:0000256" key="1">
    <source>
        <dbReference type="SAM" id="SignalP"/>
    </source>
</evidence>
<sequence length="569" mass="59938">MSHARIIIFCLAALLLAPVARAAQVTATLDRDNVQLGDTVTLNIRVEGATSSVAMPDLHALQQDFSILGSSRNQSLSVENGKASSSLTFGIALRPTHAGSLQIPSLEVAGTRTAPLSLQVSAQVTAASAAPNRDVFMEATVEPQRGYVGEQFSYVVKLFYAGTLSGGSIDVPDIHGASLQPLGKDIGYDTQRGGRIYHVLERRYALIPQQAGHIGIPPASFQGSAVDPYDPGSFFGATNNVSASAAPVAIDVQAAPADWGNKAWLPARALSLTIDGWPDAQQQVRVGQPLNLTMTLRATGLSDDALPSLSLPPLDGATVYPDKPVSRNHVAGQWTVGEREQAFAIVPERAGTLTIPATTVTWWNVLTDRQEVAQVPARRIEVLPAIGGSVATSSSAAPVAAPAPAASSSAVAVPASVGAVPWRDIALGSLALWLISVLAWWWQHRRRARPPAAPAPAAAPASARQARQDFMDAARGSDAARQLRCLLAWARAERPGIQHPGELVAALDDAAQRAAIEALQRRRFAVDAATDDAGPTSAEAFKRGFAWRGTGAIDDTTGALPPLYPFKLR</sequence>
<dbReference type="PANTHER" id="PTHR40940:SF1">
    <property type="entry name" value="PROTEIN BATD"/>
    <property type="match status" value="1"/>
</dbReference>
<dbReference type="Proteomes" id="UP000306317">
    <property type="component" value="Unassembled WGS sequence"/>
</dbReference>
<organism evidence="2 3">
    <name type="scientific">Rhodanobacter lindaniclasticus</name>
    <dbReference type="NCBI Taxonomy" id="75310"/>
    <lineage>
        <taxon>Bacteria</taxon>
        <taxon>Pseudomonadati</taxon>
        <taxon>Pseudomonadota</taxon>
        <taxon>Gammaproteobacteria</taxon>
        <taxon>Lysobacterales</taxon>
        <taxon>Rhodanobacteraceae</taxon>
        <taxon>Rhodanobacter</taxon>
    </lineage>
</organism>
<evidence type="ECO:0000313" key="3">
    <source>
        <dbReference type="Proteomes" id="UP000306317"/>
    </source>
</evidence>
<accession>A0A4S3KEK3</accession>